<dbReference type="AlphaFoldDB" id="A0AAW0GUT3"/>
<evidence type="ECO:0000313" key="3">
    <source>
        <dbReference type="Proteomes" id="UP001385951"/>
    </source>
</evidence>
<feature type="region of interest" description="Disordered" evidence="1">
    <location>
        <begin position="1"/>
        <end position="68"/>
    </location>
</feature>
<proteinExistence type="predicted"/>
<organism evidence="2 3">
    <name type="scientific">Cerrena zonata</name>
    <dbReference type="NCBI Taxonomy" id="2478898"/>
    <lineage>
        <taxon>Eukaryota</taxon>
        <taxon>Fungi</taxon>
        <taxon>Dikarya</taxon>
        <taxon>Basidiomycota</taxon>
        <taxon>Agaricomycotina</taxon>
        <taxon>Agaricomycetes</taxon>
        <taxon>Polyporales</taxon>
        <taxon>Cerrenaceae</taxon>
        <taxon>Cerrena</taxon>
    </lineage>
</organism>
<comment type="caution">
    <text evidence="2">The sequence shown here is derived from an EMBL/GenBank/DDBJ whole genome shotgun (WGS) entry which is preliminary data.</text>
</comment>
<keyword evidence="3" id="KW-1185">Reference proteome</keyword>
<gene>
    <name evidence="2" type="ORF">QCA50_000411</name>
</gene>
<evidence type="ECO:0000313" key="2">
    <source>
        <dbReference type="EMBL" id="KAK7695774.1"/>
    </source>
</evidence>
<accession>A0AAW0GUT3</accession>
<dbReference type="Proteomes" id="UP001385951">
    <property type="component" value="Unassembled WGS sequence"/>
</dbReference>
<feature type="region of interest" description="Disordered" evidence="1">
    <location>
        <begin position="107"/>
        <end position="177"/>
    </location>
</feature>
<protein>
    <submittedName>
        <fullName evidence="2">Uncharacterized protein</fullName>
    </submittedName>
</protein>
<evidence type="ECO:0000256" key="1">
    <source>
        <dbReference type="SAM" id="MobiDB-lite"/>
    </source>
</evidence>
<name>A0AAW0GUT3_9APHY</name>
<reference evidence="2 3" key="1">
    <citation type="submission" date="2022-09" db="EMBL/GenBank/DDBJ databases">
        <authorList>
            <person name="Palmer J.M."/>
        </authorList>
    </citation>
    <scope>NUCLEOTIDE SEQUENCE [LARGE SCALE GENOMIC DNA]</scope>
    <source>
        <strain evidence="2 3">DSM 7382</strain>
    </source>
</reference>
<dbReference type="EMBL" id="JASBNA010000001">
    <property type="protein sequence ID" value="KAK7695774.1"/>
    <property type="molecule type" value="Genomic_DNA"/>
</dbReference>
<feature type="compositionally biased region" description="Polar residues" evidence="1">
    <location>
        <begin position="117"/>
        <end position="126"/>
    </location>
</feature>
<sequence>MRRRARRQDEEDEVYFEKYRDPEPQVQNDNSHDFGGMGQDSVDVVTHASPDSYPDRNIHYGTTPSPNNEIYEYENPQQYGVEYPPGTAYAAAAAQQGQYQYGVDQSQSQGAYGGEYNYNNAGTGANQYYDDQARTSPGSHPFADPSNTTRRAAAPPVGGSSTNPSYDDAYGGMGQAR</sequence>